<dbReference type="AlphaFoldDB" id="A0A1Y0D991"/>
<accession>A0A1Y0D991</accession>
<evidence type="ECO:0000313" key="2">
    <source>
        <dbReference type="EMBL" id="ART83686.1"/>
    </source>
</evidence>
<evidence type="ECO:0000256" key="1">
    <source>
        <dbReference type="SAM" id="SignalP"/>
    </source>
</evidence>
<feature type="chain" id="PRO_5012372314" description="Type VI secretion system-associated protein" evidence="1">
    <location>
        <begin position="28"/>
        <end position="215"/>
    </location>
</feature>
<feature type="signal peptide" evidence="1">
    <location>
        <begin position="1"/>
        <end position="27"/>
    </location>
</feature>
<organism evidence="2 3">
    <name type="scientific">Oceanisphaera profunda</name>
    <dbReference type="NCBI Taxonomy" id="1416627"/>
    <lineage>
        <taxon>Bacteria</taxon>
        <taxon>Pseudomonadati</taxon>
        <taxon>Pseudomonadota</taxon>
        <taxon>Gammaproteobacteria</taxon>
        <taxon>Aeromonadales</taxon>
        <taxon>Aeromonadaceae</taxon>
        <taxon>Oceanisphaera</taxon>
    </lineage>
</organism>
<proteinExistence type="predicted"/>
<keyword evidence="3" id="KW-1185">Reference proteome</keyword>
<sequence length="215" mass="23694">MLTGRSQIVKKLILTALALTISAPVISAPTVAQQILSSAIEQCAVIEEDFSRLECYDQIAKTHNLSGQHTDQAQLGGTGQWTVEKKTDPIDDTKTVNIFLIADSGSSRFGKPIMLVARCDSEKTEMFIDWQIYLGSEAKVTLRIGDDDAKKSKWTLSSDRQKSFNKSPINTLKAMLTTDKMVAQITPFNQKPSTAVFNIAGLDEAIKPLREACVW</sequence>
<evidence type="ECO:0000313" key="3">
    <source>
        <dbReference type="Proteomes" id="UP000243937"/>
    </source>
</evidence>
<gene>
    <name evidence="2" type="ORF">CBP31_14455</name>
</gene>
<evidence type="ECO:0008006" key="4">
    <source>
        <dbReference type="Google" id="ProtNLM"/>
    </source>
</evidence>
<protein>
    <recommendedName>
        <fullName evidence="4">Type VI secretion system-associated protein</fullName>
    </recommendedName>
</protein>
<name>A0A1Y0D991_9GAMM</name>
<dbReference type="InterPro" id="IPR017738">
    <property type="entry name" value="T6SS-assoc_VCA0118"/>
</dbReference>
<dbReference type="EMBL" id="CP021377">
    <property type="protein sequence ID" value="ART83686.1"/>
    <property type="molecule type" value="Genomic_DNA"/>
</dbReference>
<dbReference type="Pfam" id="PF11319">
    <property type="entry name" value="VasI"/>
    <property type="match status" value="1"/>
</dbReference>
<dbReference type="KEGG" id="opf:CBP31_14455"/>
<keyword evidence="1" id="KW-0732">Signal</keyword>
<reference evidence="2 3" key="1">
    <citation type="journal article" date="2014" name="Int. J. Syst. Evol. Microbiol.">
        <title>Oceanisphaera profunda sp. nov., a marine bacterium isolated from deep-sea sediment, and emended description of the genus Oceanisphaera.</title>
        <authorList>
            <person name="Xu Z."/>
            <person name="Zhang X.Y."/>
            <person name="Su H.N."/>
            <person name="Yu Z.C."/>
            <person name="Liu C."/>
            <person name="Li H."/>
            <person name="Chen X.L."/>
            <person name="Song X.Y."/>
            <person name="Xie B.B."/>
            <person name="Qin Q.L."/>
            <person name="Zhou B.C."/>
            <person name="Shi M."/>
            <person name="Huang Y."/>
            <person name="Zhang Y.Z."/>
        </authorList>
    </citation>
    <scope>NUCLEOTIDE SEQUENCE [LARGE SCALE GENOMIC DNA]</scope>
    <source>
        <strain evidence="2 3">SM1222</strain>
    </source>
</reference>
<dbReference type="Proteomes" id="UP000243937">
    <property type="component" value="Chromosome"/>
</dbReference>